<dbReference type="EMBL" id="MN739155">
    <property type="protein sequence ID" value="QHS91148.1"/>
    <property type="molecule type" value="Genomic_DNA"/>
</dbReference>
<accession>A0A6C0BIC3</accession>
<feature type="region of interest" description="Disordered" evidence="1">
    <location>
        <begin position="33"/>
        <end position="63"/>
    </location>
</feature>
<dbReference type="AlphaFoldDB" id="A0A6C0BIC3"/>
<evidence type="ECO:0000313" key="2">
    <source>
        <dbReference type="EMBL" id="QHS91148.1"/>
    </source>
</evidence>
<evidence type="ECO:0000256" key="1">
    <source>
        <dbReference type="SAM" id="MobiDB-lite"/>
    </source>
</evidence>
<protein>
    <submittedName>
        <fullName evidence="2">Uncharacterized protein</fullName>
    </submittedName>
</protein>
<feature type="compositionally biased region" description="Basic and acidic residues" evidence="1">
    <location>
        <begin position="33"/>
        <end position="55"/>
    </location>
</feature>
<proteinExistence type="predicted"/>
<reference evidence="2" key="1">
    <citation type="journal article" date="2020" name="Nature">
        <title>Giant virus diversity and host interactions through global metagenomics.</title>
        <authorList>
            <person name="Schulz F."/>
            <person name="Roux S."/>
            <person name="Paez-Espino D."/>
            <person name="Jungbluth S."/>
            <person name="Walsh D.A."/>
            <person name="Denef V.J."/>
            <person name="McMahon K.D."/>
            <person name="Konstantinidis K.T."/>
            <person name="Eloe-Fadrosh E.A."/>
            <person name="Kyrpides N.C."/>
            <person name="Woyke T."/>
        </authorList>
    </citation>
    <scope>NUCLEOTIDE SEQUENCE</scope>
    <source>
        <strain evidence="2">GVMAG-M-3300013004-44</strain>
    </source>
</reference>
<sequence>MFDRPIDSWYMYMRPFNVAILIQLRERQRQDHLRQLEHEEQQRREQQSNKERDEQQEPQSTTS</sequence>
<name>A0A6C0BIC3_9ZZZZ</name>
<organism evidence="2">
    <name type="scientific">viral metagenome</name>
    <dbReference type="NCBI Taxonomy" id="1070528"/>
    <lineage>
        <taxon>unclassified sequences</taxon>
        <taxon>metagenomes</taxon>
        <taxon>organismal metagenomes</taxon>
    </lineage>
</organism>